<name>A0A1M6LFF0_9CLOT</name>
<proteinExistence type="predicted"/>
<reference evidence="3 4" key="1">
    <citation type="submission" date="2016-11" db="EMBL/GenBank/DDBJ databases">
        <authorList>
            <person name="Jaros S."/>
            <person name="Januszkiewicz K."/>
            <person name="Wedrychowicz H."/>
        </authorList>
    </citation>
    <scope>NUCLEOTIDE SEQUENCE [LARGE SCALE GENOMIC DNA]</scope>
    <source>
        <strain evidence="3 4">DSM 21758</strain>
    </source>
</reference>
<sequence length="89" mass="10164">MILVLEIIGIIFMLTLIFVAVWGFILANQFYAQARYQNYLLEKLTQNIYLLVKKNNSLTSGTSNNSNENVNSENIEPPNSILQDDKQNP</sequence>
<feature type="compositionally biased region" description="Low complexity" evidence="1">
    <location>
        <begin position="58"/>
        <end position="80"/>
    </location>
</feature>
<evidence type="ECO:0000313" key="4">
    <source>
        <dbReference type="Proteomes" id="UP000184310"/>
    </source>
</evidence>
<dbReference type="OrthoDB" id="1933462at2"/>
<accession>A0A1M6LFF0</accession>
<dbReference type="Proteomes" id="UP000184310">
    <property type="component" value="Unassembled WGS sequence"/>
</dbReference>
<feature type="region of interest" description="Disordered" evidence="1">
    <location>
        <begin position="58"/>
        <end position="89"/>
    </location>
</feature>
<protein>
    <submittedName>
        <fullName evidence="3">Uncharacterized protein</fullName>
    </submittedName>
</protein>
<evidence type="ECO:0000256" key="2">
    <source>
        <dbReference type="SAM" id="Phobius"/>
    </source>
</evidence>
<gene>
    <name evidence="3" type="ORF">SAMN02745163_02368</name>
</gene>
<evidence type="ECO:0000313" key="3">
    <source>
        <dbReference type="EMBL" id="SHJ69961.1"/>
    </source>
</evidence>
<organism evidence="3 4">
    <name type="scientific">Clostridium cavendishii DSM 21758</name>
    <dbReference type="NCBI Taxonomy" id="1121302"/>
    <lineage>
        <taxon>Bacteria</taxon>
        <taxon>Bacillati</taxon>
        <taxon>Bacillota</taxon>
        <taxon>Clostridia</taxon>
        <taxon>Eubacteriales</taxon>
        <taxon>Clostridiaceae</taxon>
        <taxon>Clostridium</taxon>
    </lineage>
</organism>
<keyword evidence="4" id="KW-1185">Reference proteome</keyword>
<dbReference type="RefSeq" id="WP_072987621.1">
    <property type="nucleotide sequence ID" value="NZ_FQZB01000010.1"/>
</dbReference>
<dbReference type="EMBL" id="FQZB01000010">
    <property type="protein sequence ID" value="SHJ69961.1"/>
    <property type="molecule type" value="Genomic_DNA"/>
</dbReference>
<keyword evidence="2" id="KW-0812">Transmembrane</keyword>
<keyword evidence="2" id="KW-0472">Membrane</keyword>
<keyword evidence="2" id="KW-1133">Transmembrane helix</keyword>
<feature type="transmembrane region" description="Helical" evidence="2">
    <location>
        <begin position="6"/>
        <end position="27"/>
    </location>
</feature>
<dbReference type="AlphaFoldDB" id="A0A1M6LFF0"/>
<evidence type="ECO:0000256" key="1">
    <source>
        <dbReference type="SAM" id="MobiDB-lite"/>
    </source>
</evidence>